<name>A0A5B8FTD6_9RHOB</name>
<dbReference type="AlphaFoldDB" id="A0A5B8FTD6"/>
<protein>
    <submittedName>
        <fullName evidence="2">Uncharacterized protein</fullName>
    </submittedName>
</protein>
<evidence type="ECO:0000313" key="2">
    <source>
        <dbReference type="EMBL" id="QDL92026.1"/>
    </source>
</evidence>
<reference evidence="2 3" key="1">
    <citation type="submission" date="2019-06" db="EMBL/GenBank/DDBJ databases">
        <title>Genome sequence of Rhodobacteraceae bacterium D4M1.</title>
        <authorList>
            <person name="Cao J."/>
        </authorList>
    </citation>
    <scope>NUCLEOTIDE SEQUENCE [LARGE SCALE GENOMIC DNA]</scope>
    <source>
        <strain evidence="2 3">D4M1</strain>
    </source>
</reference>
<keyword evidence="3" id="KW-1185">Reference proteome</keyword>
<dbReference type="KEGG" id="ppru:FDP22_09705"/>
<evidence type="ECO:0000256" key="1">
    <source>
        <dbReference type="SAM" id="MobiDB-lite"/>
    </source>
</evidence>
<sequence>MEKANWVAVLAAGVSIFSAVAAWQSSRQAAALKEREFATEKTLEILSSVYSEVLEAQQDQVRAKWSCFFVETLARTEERAVTGGPNPEQAPRFVRGFVDDVTRAGLWNSSCAPRLEALVSGADPQETYAAAYGPPPEAMVIVPREDADAGGTPPAAVPQPDPRPAPGVSPGTERVAIGRWHALIASYDVTEKGCRQATDDVDWAAKALAAPAFRGAYDGRTVSVVRTTISNNYVATVDAGDDRGVADALVTAIRTAAADRRDGTGRDSYAQGNRNWQIDPGCDHRATVGG</sequence>
<dbReference type="Proteomes" id="UP000305888">
    <property type="component" value="Chromosome"/>
</dbReference>
<organism evidence="2 3">
    <name type="scientific">Paroceanicella profunda</name>
    <dbReference type="NCBI Taxonomy" id="2579971"/>
    <lineage>
        <taxon>Bacteria</taxon>
        <taxon>Pseudomonadati</taxon>
        <taxon>Pseudomonadota</taxon>
        <taxon>Alphaproteobacteria</taxon>
        <taxon>Rhodobacterales</taxon>
        <taxon>Paracoccaceae</taxon>
        <taxon>Paroceanicella</taxon>
    </lineage>
</organism>
<dbReference type="OrthoDB" id="9824133at2"/>
<feature type="region of interest" description="Disordered" evidence="1">
    <location>
        <begin position="146"/>
        <end position="171"/>
    </location>
</feature>
<dbReference type="RefSeq" id="WP_138571924.1">
    <property type="nucleotide sequence ID" value="NZ_CP040818.1"/>
</dbReference>
<proteinExistence type="predicted"/>
<feature type="compositionally biased region" description="Basic and acidic residues" evidence="1">
    <location>
        <begin position="281"/>
        <end position="290"/>
    </location>
</feature>
<accession>A0A5B8FTD6</accession>
<feature type="compositionally biased region" description="Pro residues" evidence="1">
    <location>
        <begin position="155"/>
        <end position="167"/>
    </location>
</feature>
<feature type="region of interest" description="Disordered" evidence="1">
    <location>
        <begin position="260"/>
        <end position="290"/>
    </location>
</feature>
<gene>
    <name evidence="2" type="ORF">FDP22_09705</name>
</gene>
<evidence type="ECO:0000313" key="3">
    <source>
        <dbReference type="Proteomes" id="UP000305888"/>
    </source>
</evidence>
<dbReference type="EMBL" id="CP040818">
    <property type="protein sequence ID" value="QDL92026.1"/>
    <property type="molecule type" value="Genomic_DNA"/>
</dbReference>